<reference evidence="1" key="1">
    <citation type="submission" date="2023-07" db="EMBL/GenBank/DDBJ databases">
        <title>A chromosome-level genome assembly of Lolium multiflorum.</title>
        <authorList>
            <person name="Chen Y."/>
            <person name="Copetti D."/>
            <person name="Kolliker R."/>
            <person name="Studer B."/>
        </authorList>
    </citation>
    <scope>NUCLEOTIDE SEQUENCE</scope>
    <source>
        <strain evidence="1">02402/16</strain>
        <tissue evidence="1">Leaf</tissue>
    </source>
</reference>
<proteinExistence type="predicted"/>
<protein>
    <submittedName>
        <fullName evidence="1">Uncharacterized protein</fullName>
    </submittedName>
</protein>
<comment type="caution">
    <text evidence="1">The sequence shown here is derived from an EMBL/GenBank/DDBJ whole genome shotgun (WGS) entry which is preliminary data.</text>
</comment>
<dbReference type="EMBL" id="JAUUTY010000002">
    <property type="protein sequence ID" value="KAK1678359.1"/>
    <property type="molecule type" value="Genomic_DNA"/>
</dbReference>
<name>A0AAD8TAN7_LOLMU</name>
<dbReference type="Proteomes" id="UP001231189">
    <property type="component" value="Unassembled WGS sequence"/>
</dbReference>
<keyword evidence="2" id="KW-1185">Reference proteome</keyword>
<organism evidence="1 2">
    <name type="scientific">Lolium multiflorum</name>
    <name type="common">Italian ryegrass</name>
    <name type="synonym">Lolium perenne subsp. multiflorum</name>
    <dbReference type="NCBI Taxonomy" id="4521"/>
    <lineage>
        <taxon>Eukaryota</taxon>
        <taxon>Viridiplantae</taxon>
        <taxon>Streptophyta</taxon>
        <taxon>Embryophyta</taxon>
        <taxon>Tracheophyta</taxon>
        <taxon>Spermatophyta</taxon>
        <taxon>Magnoliopsida</taxon>
        <taxon>Liliopsida</taxon>
        <taxon>Poales</taxon>
        <taxon>Poaceae</taxon>
        <taxon>BOP clade</taxon>
        <taxon>Pooideae</taxon>
        <taxon>Poodae</taxon>
        <taxon>Poeae</taxon>
        <taxon>Poeae Chloroplast Group 2 (Poeae type)</taxon>
        <taxon>Loliodinae</taxon>
        <taxon>Loliinae</taxon>
        <taxon>Lolium</taxon>
    </lineage>
</organism>
<evidence type="ECO:0000313" key="2">
    <source>
        <dbReference type="Proteomes" id="UP001231189"/>
    </source>
</evidence>
<accession>A0AAD8TAN7</accession>
<dbReference type="AlphaFoldDB" id="A0AAD8TAN7"/>
<evidence type="ECO:0000313" key="1">
    <source>
        <dbReference type="EMBL" id="KAK1678359.1"/>
    </source>
</evidence>
<gene>
    <name evidence="1" type="ORF">QYE76_039207</name>
</gene>
<sequence>MELEGEQEPLGRALFAPLMADDYPLEPPEALDFESSEQIYDQFRFMLDVDPLELTELMDFESSENLYDKVMRRIEADPEPWSREDVLPEKFRAFYSPPIDAPDFSTPLPEIHVPSVFAPLMADDYPLEPPEALDFESSEQIYDQFRFMVDVDPLELTELMDFESSENLYDKVMRRIEADPEPWSREDVLPEAFRAFYSPPIDAPDFSTPLPEIHVPSVFAPLMADDYPLEPPEALDFESSEQIYDQFRFMVDVDPLELTELMDFESSENLYDKVMRRIEADPEPWSREDVLPEKFRAFYSPPIDAPDFSTPLPEFHVPSEKA</sequence>